<dbReference type="InterPro" id="IPR001509">
    <property type="entry name" value="Epimerase_deHydtase"/>
</dbReference>
<evidence type="ECO:0000256" key="1">
    <source>
        <dbReference type="ARBA" id="ARBA00007637"/>
    </source>
</evidence>
<dbReference type="Proteomes" id="UP000294527">
    <property type="component" value="Unassembled WGS sequence"/>
</dbReference>
<dbReference type="Gene3D" id="3.40.50.720">
    <property type="entry name" value="NAD(P)-binding Rossmann-like Domain"/>
    <property type="match status" value="1"/>
</dbReference>
<dbReference type="Pfam" id="PF01370">
    <property type="entry name" value="Epimerase"/>
    <property type="match status" value="1"/>
</dbReference>
<evidence type="ECO:0000313" key="4">
    <source>
        <dbReference type="EMBL" id="TDA75763.1"/>
    </source>
</evidence>
<accession>A0A4R4GI99</accession>
<protein>
    <submittedName>
        <fullName evidence="4">NAD(P)-dependent oxidoreductase</fullName>
    </submittedName>
    <submittedName>
        <fullName evidence="3">NAD-dependent epimerase/dehydratase family protein</fullName>
    </submittedName>
</protein>
<evidence type="ECO:0000313" key="3">
    <source>
        <dbReference type="EMBL" id="QJR76922.1"/>
    </source>
</evidence>
<organism evidence="4 5">
    <name type="scientific">Phocaeicola dorei</name>
    <dbReference type="NCBI Taxonomy" id="357276"/>
    <lineage>
        <taxon>Bacteria</taxon>
        <taxon>Pseudomonadati</taxon>
        <taxon>Bacteroidota</taxon>
        <taxon>Bacteroidia</taxon>
        <taxon>Bacteroidales</taxon>
        <taxon>Bacteroidaceae</taxon>
        <taxon>Phocaeicola</taxon>
    </lineage>
</organism>
<dbReference type="InterPro" id="IPR036291">
    <property type="entry name" value="NAD(P)-bd_dom_sf"/>
</dbReference>
<dbReference type="EMBL" id="SLTU01000001">
    <property type="protein sequence ID" value="TDA75763.1"/>
    <property type="molecule type" value="Genomic_DNA"/>
</dbReference>
<evidence type="ECO:0000313" key="6">
    <source>
        <dbReference type="Proteomes" id="UP000500949"/>
    </source>
</evidence>
<dbReference type="AlphaFoldDB" id="A0A4R4GI99"/>
<dbReference type="Proteomes" id="UP000500949">
    <property type="component" value="Chromosome"/>
</dbReference>
<evidence type="ECO:0000313" key="5">
    <source>
        <dbReference type="Proteomes" id="UP000294527"/>
    </source>
</evidence>
<name>A0A4R4GI99_9BACT</name>
<dbReference type="PANTHER" id="PTHR43000">
    <property type="entry name" value="DTDP-D-GLUCOSE 4,6-DEHYDRATASE-RELATED"/>
    <property type="match status" value="1"/>
</dbReference>
<proteinExistence type="inferred from homology"/>
<dbReference type="GeneID" id="93447253"/>
<reference evidence="4 5" key="1">
    <citation type="journal article" date="2019" name="Nat. Microbiol.">
        <title>Genomic variation and strain-specific functional adaptation in the human gut microbiome during early life.</title>
        <authorList>
            <person name="Vatanen T."/>
            <person name="Plichta D.R."/>
            <person name="Somani J."/>
            <person name="Munch P.C."/>
            <person name="Arthur T.D."/>
            <person name="Hall A.B."/>
            <person name="Rudolf S."/>
            <person name="Oakeley E.J."/>
            <person name="Ke X."/>
            <person name="Young R.A."/>
            <person name="Haiser H.J."/>
            <person name="Kolde R."/>
            <person name="Yassour M."/>
            <person name="Luopajarvi K."/>
            <person name="Siljander H."/>
            <person name="Virtanen S.M."/>
            <person name="Ilonen J."/>
            <person name="Uibo R."/>
            <person name="Tillmann V."/>
            <person name="Mokurov S."/>
            <person name="Dorshakova N."/>
            <person name="Porter J.A."/>
            <person name="McHardy A.C."/>
            <person name="Lahdesmaki H."/>
            <person name="Vlamakis H."/>
            <person name="Huttenhower C."/>
            <person name="Knip M."/>
            <person name="Xavier R.J."/>
        </authorList>
    </citation>
    <scope>NUCLEOTIDE SEQUENCE [LARGE SCALE GENOMIC DNA]</scope>
    <source>
        <strain evidence="4 5">RJX1047</strain>
    </source>
</reference>
<dbReference type="SUPFAM" id="SSF51735">
    <property type="entry name" value="NAD(P)-binding Rossmann-fold domains"/>
    <property type="match status" value="1"/>
</dbReference>
<feature type="domain" description="NAD-dependent epimerase/dehydratase" evidence="2">
    <location>
        <begin position="3"/>
        <end position="225"/>
    </location>
</feature>
<dbReference type="CDD" id="cd08946">
    <property type="entry name" value="SDR_e"/>
    <property type="match status" value="1"/>
</dbReference>
<reference evidence="3 6" key="2">
    <citation type="submission" date="2019-11" db="EMBL/GenBank/DDBJ databases">
        <title>Complete genome sequence of Bacteroides dorei DSM 17855.</title>
        <authorList>
            <person name="Russell J.T."/>
        </authorList>
    </citation>
    <scope>NUCLEOTIDE SEQUENCE [LARGE SCALE GENOMIC DNA]</scope>
    <source>
        <strain evidence="3 6">DSM 17855</strain>
    </source>
</reference>
<sequence length="297" mass="33845">MKIFVTGATGFLGFHFVNVAVNEGHEVLCLRRTISKSLFEPLVEEKIRWVNLEDSNLKEMVDSFQPDVLLHAAWGGVRGAARNSREIQNESLAMSVQMFELYPYKQIIAIGSQAEYGFYHGPVDENHVLRPSIEYAYAKKLCSEYLKKYCKSKGIEWQWIRIFTVFGEKQTGGLIKLVIDKCKSGDRVFDTTKGDQQYSYLYAFDFAKALCLVLGARGKSGIYNLSQPQEVHSNRYILRCIKEKMHADIQFNFGAIPYAGGQIMLMDGRVEKFENSFGPIPHTDFDFALNNTIESLK</sequence>
<comment type="similarity">
    <text evidence="1">Belongs to the NAD(P)-dependent epimerase/dehydratase family.</text>
</comment>
<gene>
    <name evidence="4" type="ORF">E1I98_04935</name>
    <name evidence="3" type="ORF">GKD17_11270</name>
</gene>
<dbReference type="EMBL" id="CP046176">
    <property type="protein sequence ID" value="QJR76922.1"/>
    <property type="molecule type" value="Genomic_DNA"/>
</dbReference>
<dbReference type="RefSeq" id="WP_007835530.1">
    <property type="nucleotide sequence ID" value="NZ_CP046176.1"/>
</dbReference>
<evidence type="ECO:0000259" key="2">
    <source>
        <dbReference type="Pfam" id="PF01370"/>
    </source>
</evidence>